<dbReference type="Pfam" id="PF05656">
    <property type="entry name" value="DUF805"/>
    <property type="match status" value="1"/>
</dbReference>
<accession>A0ABU9TAW8</accession>
<dbReference type="Proteomes" id="UP001477870">
    <property type="component" value="Unassembled WGS sequence"/>
</dbReference>
<gene>
    <name evidence="2" type="ORF">WNY59_15050</name>
</gene>
<keyword evidence="3" id="KW-1185">Reference proteome</keyword>
<dbReference type="EMBL" id="JBBMQO010000008">
    <property type="protein sequence ID" value="MEM5502908.1"/>
    <property type="molecule type" value="Genomic_DNA"/>
</dbReference>
<keyword evidence="1" id="KW-0812">Transmembrane</keyword>
<feature type="transmembrane region" description="Helical" evidence="1">
    <location>
        <begin position="43"/>
        <end position="62"/>
    </location>
</feature>
<feature type="transmembrane region" description="Helical" evidence="1">
    <location>
        <begin position="125"/>
        <end position="147"/>
    </location>
</feature>
<evidence type="ECO:0000313" key="3">
    <source>
        <dbReference type="Proteomes" id="UP001477870"/>
    </source>
</evidence>
<keyword evidence="1" id="KW-0472">Membrane</keyword>
<comment type="caution">
    <text evidence="2">The sequence shown here is derived from an EMBL/GenBank/DDBJ whole genome shotgun (WGS) entry which is preliminary data.</text>
</comment>
<evidence type="ECO:0000256" key="1">
    <source>
        <dbReference type="SAM" id="Phobius"/>
    </source>
</evidence>
<protein>
    <submittedName>
        <fullName evidence="2">DUF805 domain-containing protein</fullName>
    </submittedName>
</protein>
<evidence type="ECO:0000313" key="2">
    <source>
        <dbReference type="EMBL" id="MEM5502908.1"/>
    </source>
</evidence>
<organism evidence="2 3">
    <name type="scientific">Ahrensia kielensis</name>
    <dbReference type="NCBI Taxonomy" id="76980"/>
    <lineage>
        <taxon>Bacteria</taxon>
        <taxon>Pseudomonadati</taxon>
        <taxon>Pseudomonadota</taxon>
        <taxon>Alphaproteobacteria</taxon>
        <taxon>Hyphomicrobiales</taxon>
        <taxon>Ahrensiaceae</taxon>
        <taxon>Ahrensia</taxon>
    </lineage>
</organism>
<name>A0ABU9TAW8_9HYPH</name>
<reference evidence="2 3" key="1">
    <citation type="submission" date="2024-03" db="EMBL/GenBank/DDBJ databases">
        <title>Community enrichment and isolation of bacterial strains for fucoidan degradation.</title>
        <authorList>
            <person name="Sichert A."/>
        </authorList>
    </citation>
    <scope>NUCLEOTIDE SEQUENCE [LARGE SCALE GENOMIC DNA]</scope>
    <source>
        <strain evidence="2 3">AS62</strain>
    </source>
</reference>
<dbReference type="InterPro" id="IPR008523">
    <property type="entry name" value="DUF805"/>
</dbReference>
<keyword evidence="1" id="KW-1133">Transmembrane helix</keyword>
<dbReference type="RefSeq" id="WP_342849111.1">
    <property type="nucleotide sequence ID" value="NZ_JBBMQO010000008.1"/>
</dbReference>
<sequence>MGDLLFSFVGRMRRIQYVISIICVAAALAGVFAVQQKLGDWKFAGIFITTLSVVPVIIYLAGTTRRFKDRGRHPLLGFFFYFVLPAAILFGAQQALGDTPLINPETFIADAKALMNQTQWPKQDLIRWISIGVAALFILIGQFSLFLGRGTKGPNVFDAETSKS</sequence>
<feature type="transmembrane region" description="Helical" evidence="1">
    <location>
        <begin position="74"/>
        <end position="96"/>
    </location>
</feature>
<proteinExistence type="predicted"/>